<organism evidence="9 10">
    <name type="scientific">Tribonema minus</name>
    <dbReference type="NCBI Taxonomy" id="303371"/>
    <lineage>
        <taxon>Eukaryota</taxon>
        <taxon>Sar</taxon>
        <taxon>Stramenopiles</taxon>
        <taxon>Ochrophyta</taxon>
        <taxon>PX clade</taxon>
        <taxon>Xanthophyceae</taxon>
        <taxon>Tribonematales</taxon>
        <taxon>Tribonemataceae</taxon>
        <taxon>Tribonema</taxon>
    </lineage>
</organism>
<comment type="similarity">
    <text evidence="1">Belongs to the protein-tyrosine phosphatase family. Non-receptor class CDC14 subfamily.</text>
</comment>
<dbReference type="PROSITE" id="PS50056">
    <property type="entry name" value="TYR_PHOSPHATASE_2"/>
    <property type="match status" value="1"/>
</dbReference>
<evidence type="ECO:0000256" key="5">
    <source>
        <dbReference type="ARBA" id="ARBA00022912"/>
    </source>
</evidence>
<dbReference type="EMBL" id="JAFCMP010000479">
    <property type="protein sequence ID" value="KAG5179341.1"/>
    <property type="molecule type" value="Genomic_DNA"/>
</dbReference>
<reference evidence="9" key="1">
    <citation type="submission" date="2021-02" db="EMBL/GenBank/DDBJ databases">
        <title>First Annotated Genome of the Yellow-green Alga Tribonema minus.</title>
        <authorList>
            <person name="Mahan K.M."/>
        </authorList>
    </citation>
    <scope>NUCLEOTIDE SEQUENCE</scope>
    <source>
        <strain evidence="9">UTEX B ZZ1240</strain>
    </source>
</reference>
<dbReference type="EC" id="3.1.3.48" evidence="2"/>
<keyword evidence="6" id="KW-0131">Cell cycle</keyword>
<evidence type="ECO:0000259" key="7">
    <source>
        <dbReference type="PROSITE" id="PS50054"/>
    </source>
</evidence>
<dbReference type="Pfam" id="PF00782">
    <property type="entry name" value="DSPc"/>
    <property type="match status" value="1"/>
</dbReference>
<dbReference type="PROSITE" id="PS00383">
    <property type="entry name" value="TYR_PHOSPHATASE_1"/>
    <property type="match status" value="1"/>
</dbReference>
<evidence type="ECO:0000313" key="10">
    <source>
        <dbReference type="Proteomes" id="UP000664859"/>
    </source>
</evidence>
<dbReference type="PROSITE" id="PS50054">
    <property type="entry name" value="TYR_PHOSPHATASE_DUAL"/>
    <property type="match status" value="1"/>
</dbReference>
<proteinExistence type="inferred from homology"/>
<dbReference type="Gene3D" id="3.90.190.10">
    <property type="entry name" value="Protein tyrosine phosphatase superfamily"/>
    <property type="match status" value="2"/>
</dbReference>
<comment type="caution">
    <text evidence="9">The sequence shown here is derived from an EMBL/GenBank/DDBJ whole genome shotgun (WGS) entry which is preliminary data.</text>
</comment>
<evidence type="ECO:0000256" key="2">
    <source>
        <dbReference type="ARBA" id="ARBA00013064"/>
    </source>
</evidence>
<dbReference type="SMART" id="SM00195">
    <property type="entry name" value="DSPc"/>
    <property type="match status" value="1"/>
</dbReference>
<dbReference type="AlphaFoldDB" id="A0A835YPR9"/>
<dbReference type="InterPro" id="IPR029260">
    <property type="entry name" value="DSPn"/>
</dbReference>
<dbReference type="InterPro" id="IPR000340">
    <property type="entry name" value="Dual-sp_phosphatase_cat-dom"/>
</dbReference>
<dbReference type="OrthoDB" id="266663at2759"/>
<dbReference type="GO" id="GO:0051301">
    <property type="term" value="P:cell division"/>
    <property type="evidence" value="ECO:0007669"/>
    <property type="project" value="UniProtKB-KW"/>
</dbReference>
<keyword evidence="4" id="KW-0378">Hydrolase</keyword>
<dbReference type="InterPro" id="IPR029021">
    <property type="entry name" value="Prot-tyrosine_phosphatase-like"/>
</dbReference>
<dbReference type="Proteomes" id="UP000664859">
    <property type="component" value="Unassembled WGS sequence"/>
</dbReference>
<gene>
    <name evidence="9" type="ORF">JKP88DRAFT_167754</name>
</gene>
<evidence type="ECO:0000259" key="8">
    <source>
        <dbReference type="PROSITE" id="PS50056"/>
    </source>
</evidence>
<keyword evidence="5" id="KW-0904">Protein phosphatase</keyword>
<evidence type="ECO:0000256" key="3">
    <source>
        <dbReference type="ARBA" id="ARBA00022618"/>
    </source>
</evidence>
<dbReference type="FunFam" id="3.90.190.10:FF:000006">
    <property type="entry name" value="Dual specificity protein phosphatase CDC14B"/>
    <property type="match status" value="1"/>
</dbReference>
<sequence>MHHFFCIDNELVYWNFFLDFGPLSLGQLYRFCQGLNTKLRDASLRDKVIYFYSGVHPHRRANASLLITAWTVLYLHRTPEEALLPFRYIIQSLPAFHDASPCVCTYQLRVIDCLRGLEKARRHRFFDFENFNLLSYEHYEQVEHGDLNWIVEGKFLAFAGPCERSSITPEGYRTLTPDDFIPYFKKHNVTLVIRLNKKYYDETKFTRAGIAHAELYYLDGSVPSHSILSRFLELCERTPGAVAVHCKAGLGRTGTCIGCYLMKHYHMTAAEAIGWMRVCRPGSVIGPQQHFMQVYTASSTARQCACAQYHVSAADNFQFSGHAVKPPLLRKAASAPAMANLAAAVIHPPSHPPQVMVGKYVLGCRPIMAHTTAADLT</sequence>
<dbReference type="GO" id="GO:0004725">
    <property type="term" value="F:protein tyrosine phosphatase activity"/>
    <property type="evidence" value="ECO:0007669"/>
    <property type="project" value="UniProtKB-EC"/>
</dbReference>
<evidence type="ECO:0000313" key="9">
    <source>
        <dbReference type="EMBL" id="KAG5179341.1"/>
    </source>
</evidence>
<dbReference type="CDD" id="cd14499">
    <property type="entry name" value="CDC14_C"/>
    <property type="match status" value="1"/>
</dbReference>
<dbReference type="PANTHER" id="PTHR23339">
    <property type="entry name" value="TYROSINE SPECIFIC PROTEIN PHOSPHATASE AND DUAL SPECIFICITY PROTEIN PHOSPHATASE"/>
    <property type="match status" value="1"/>
</dbReference>
<dbReference type="CDD" id="cd17657">
    <property type="entry name" value="CDC14_N"/>
    <property type="match status" value="1"/>
</dbReference>
<evidence type="ECO:0000256" key="6">
    <source>
        <dbReference type="ARBA" id="ARBA00023306"/>
    </source>
</evidence>
<name>A0A835YPR9_9STRA</name>
<dbReference type="Pfam" id="PF14671">
    <property type="entry name" value="DSPn"/>
    <property type="match status" value="1"/>
</dbReference>
<keyword evidence="3" id="KW-0132">Cell division</keyword>
<dbReference type="InterPro" id="IPR020422">
    <property type="entry name" value="TYR_PHOSPHATASE_DUAL_dom"/>
</dbReference>
<dbReference type="InterPro" id="IPR050561">
    <property type="entry name" value="PTP"/>
</dbReference>
<dbReference type="InterPro" id="IPR016130">
    <property type="entry name" value="Tyr_Pase_AS"/>
</dbReference>
<evidence type="ECO:0000256" key="4">
    <source>
        <dbReference type="ARBA" id="ARBA00022801"/>
    </source>
</evidence>
<keyword evidence="10" id="KW-1185">Reference proteome</keyword>
<evidence type="ECO:0000256" key="1">
    <source>
        <dbReference type="ARBA" id="ARBA00007315"/>
    </source>
</evidence>
<feature type="domain" description="Tyrosine specific protein phosphatases" evidence="8">
    <location>
        <begin position="229"/>
        <end position="291"/>
    </location>
</feature>
<dbReference type="InterPro" id="IPR000387">
    <property type="entry name" value="Tyr_Pase_dom"/>
</dbReference>
<accession>A0A835YPR9</accession>
<feature type="domain" description="Tyrosine-protein phosphatase" evidence="7">
    <location>
        <begin position="145"/>
        <end position="304"/>
    </location>
</feature>
<dbReference type="InterPro" id="IPR044506">
    <property type="entry name" value="CDC14_C"/>
</dbReference>
<protein>
    <recommendedName>
        <fullName evidence="2">protein-tyrosine-phosphatase</fullName>
        <ecNumber evidence="2">3.1.3.48</ecNumber>
    </recommendedName>
</protein>
<dbReference type="SUPFAM" id="SSF52799">
    <property type="entry name" value="(Phosphotyrosine protein) phosphatases II"/>
    <property type="match status" value="2"/>
</dbReference>